<evidence type="ECO:0000313" key="2">
    <source>
        <dbReference type="EMBL" id="KAL3359449.1"/>
    </source>
</evidence>
<accession>A0ABD2TST5</accession>
<name>A0ABD2TST5_9SOLN</name>
<dbReference type="EMBL" id="JBJKTR010000009">
    <property type="protein sequence ID" value="KAL3359449.1"/>
    <property type="molecule type" value="Genomic_DNA"/>
</dbReference>
<proteinExistence type="predicted"/>
<keyword evidence="1" id="KW-0812">Transmembrane</keyword>
<comment type="caution">
    <text evidence="2">The sequence shown here is derived from an EMBL/GenBank/DDBJ whole genome shotgun (WGS) entry which is preliminary data.</text>
</comment>
<dbReference type="Proteomes" id="UP001627284">
    <property type="component" value="Unassembled WGS sequence"/>
</dbReference>
<evidence type="ECO:0008006" key="4">
    <source>
        <dbReference type="Google" id="ProtNLM"/>
    </source>
</evidence>
<protein>
    <recommendedName>
        <fullName evidence="4">G domain-containing protein</fullName>
    </recommendedName>
</protein>
<dbReference type="AlphaFoldDB" id="A0ABD2TST5"/>
<keyword evidence="1" id="KW-1133">Transmembrane helix</keyword>
<evidence type="ECO:0000256" key="1">
    <source>
        <dbReference type="SAM" id="Phobius"/>
    </source>
</evidence>
<dbReference type="SUPFAM" id="SSF52540">
    <property type="entry name" value="P-loop containing nucleoside triphosphate hydrolases"/>
    <property type="match status" value="2"/>
</dbReference>
<dbReference type="InterPro" id="IPR027417">
    <property type="entry name" value="P-loop_NTPase"/>
</dbReference>
<dbReference type="PANTHER" id="PTHR14241">
    <property type="entry name" value="INTERFERON-INDUCED PROTEIN 44"/>
    <property type="match status" value="1"/>
</dbReference>
<keyword evidence="3" id="KW-1185">Reference proteome</keyword>
<evidence type="ECO:0000313" key="3">
    <source>
        <dbReference type="Proteomes" id="UP001627284"/>
    </source>
</evidence>
<gene>
    <name evidence="2" type="ORF">AABB24_016152</name>
</gene>
<keyword evidence="1" id="KW-0472">Membrane</keyword>
<dbReference type="PANTHER" id="PTHR14241:SF33">
    <property type="entry name" value="G DOMAIN-CONTAINING PROTEIN"/>
    <property type="match status" value="1"/>
</dbReference>
<sequence>MKKTSASSTTMRDENFDLNKQDEESRAMHYWWRLASKFDECVKFKFEKIQNLSKLTPILKVLREMERLYLMSIESFDELRQKLMSYKVGDFWVPIGGINKEDLDIPPVNTILLVGFHNAGKSSLVNLMYSVLGQSGLIPFAQTSSGNDCGYTTLTMEEHNVLRSTRSGFCIYDTRGFDYDRVDEALLELKEWMAPDGVHHKKLCSRQEDHVLVPMLNNELEDASSSMFIKRSVNCVMMVANAYEIYKSLKLDDFKPLDALKQLYCSSSLNKSNGNPILILTHGDKLSTEDRIDCRLKICKHLGTSETNGIYDIVCVTEYGLLADEYDPISAYSVTEAVYRSLLISDRAQLVKKTFKDWALFALSCLMCFIASIFACLAQLFNVLAQKHKGKLKW</sequence>
<feature type="transmembrane region" description="Helical" evidence="1">
    <location>
        <begin position="358"/>
        <end position="385"/>
    </location>
</feature>
<organism evidence="2 3">
    <name type="scientific">Solanum stoloniferum</name>
    <dbReference type="NCBI Taxonomy" id="62892"/>
    <lineage>
        <taxon>Eukaryota</taxon>
        <taxon>Viridiplantae</taxon>
        <taxon>Streptophyta</taxon>
        <taxon>Embryophyta</taxon>
        <taxon>Tracheophyta</taxon>
        <taxon>Spermatophyta</taxon>
        <taxon>Magnoliopsida</taxon>
        <taxon>eudicotyledons</taxon>
        <taxon>Gunneridae</taxon>
        <taxon>Pentapetalae</taxon>
        <taxon>asterids</taxon>
        <taxon>lamiids</taxon>
        <taxon>Solanales</taxon>
        <taxon>Solanaceae</taxon>
        <taxon>Solanoideae</taxon>
        <taxon>Solaneae</taxon>
        <taxon>Solanum</taxon>
    </lineage>
</organism>
<dbReference type="Gene3D" id="3.40.50.300">
    <property type="entry name" value="P-loop containing nucleotide triphosphate hydrolases"/>
    <property type="match status" value="1"/>
</dbReference>
<reference evidence="2 3" key="1">
    <citation type="submission" date="2024-05" db="EMBL/GenBank/DDBJ databases">
        <title>De novo assembly of an allotetraploid wild potato.</title>
        <authorList>
            <person name="Hosaka A.J."/>
        </authorList>
    </citation>
    <scope>NUCLEOTIDE SEQUENCE [LARGE SCALE GENOMIC DNA]</scope>
    <source>
        <tissue evidence="2">Young leaves</tissue>
    </source>
</reference>